<keyword evidence="3" id="KW-0285">Flavoprotein</keyword>
<dbReference type="PANTHER" id="PTHR11552">
    <property type="entry name" value="GLUCOSE-METHANOL-CHOLINE GMC OXIDOREDUCTASE"/>
    <property type="match status" value="1"/>
</dbReference>
<evidence type="ECO:0000256" key="3">
    <source>
        <dbReference type="PIRSR" id="PIRSR000137-2"/>
    </source>
</evidence>
<name>A0A9P8AXJ5_9AGAR</name>
<dbReference type="PANTHER" id="PTHR11552:SF78">
    <property type="entry name" value="GLUCOSE-METHANOL-CHOLINE OXIDOREDUCTASE N-TERMINAL DOMAIN-CONTAINING PROTEIN"/>
    <property type="match status" value="1"/>
</dbReference>
<dbReference type="SUPFAM" id="SSF54373">
    <property type="entry name" value="FAD-linked reductases, C-terminal domain"/>
    <property type="match status" value="1"/>
</dbReference>
<dbReference type="PIRSF" id="PIRSF000137">
    <property type="entry name" value="Alcohol_oxidase"/>
    <property type="match status" value="1"/>
</dbReference>
<dbReference type="RefSeq" id="XP_043044796.1">
    <property type="nucleotide sequence ID" value="XM_043176652.1"/>
</dbReference>
<feature type="binding site" evidence="3">
    <location>
        <position position="207"/>
    </location>
    <ligand>
        <name>FAD</name>
        <dbReference type="ChEBI" id="CHEBI:57692"/>
    </ligand>
</feature>
<dbReference type="Pfam" id="PF05199">
    <property type="entry name" value="GMC_oxred_C"/>
    <property type="match status" value="1"/>
</dbReference>
<comment type="cofactor">
    <cofactor evidence="1 3">
        <name>FAD</name>
        <dbReference type="ChEBI" id="CHEBI:57692"/>
    </cofactor>
</comment>
<evidence type="ECO:0000256" key="2">
    <source>
        <dbReference type="ARBA" id="ARBA00010790"/>
    </source>
</evidence>
<dbReference type="GO" id="GO:0016614">
    <property type="term" value="F:oxidoreductase activity, acting on CH-OH group of donors"/>
    <property type="evidence" value="ECO:0007669"/>
    <property type="project" value="InterPro"/>
</dbReference>
<gene>
    <name evidence="5" type="ORF">BT62DRAFT_1000538</name>
</gene>
<keyword evidence="3" id="KW-0274">FAD</keyword>
<feature type="binding site" evidence="3">
    <location>
        <begin position="506"/>
        <end position="507"/>
    </location>
    <ligand>
        <name>FAD</name>
        <dbReference type="ChEBI" id="CHEBI:57692"/>
    </ligand>
</feature>
<dbReference type="EMBL" id="MU250525">
    <property type="protein sequence ID" value="KAG7451296.1"/>
    <property type="molecule type" value="Genomic_DNA"/>
</dbReference>
<evidence type="ECO:0000313" key="6">
    <source>
        <dbReference type="Proteomes" id="UP000812287"/>
    </source>
</evidence>
<dbReference type="AlphaFoldDB" id="A0A9P8AXJ5"/>
<keyword evidence="6" id="KW-1185">Reference proteome</keyword>
<dbReference type="PROSITE" id="PS00624">
    <property type="entry name" value="GMC_OXRED_2"/>
    <property type="match status" value="1"/>
</dbReference>
<dbReference type="GeneID" id="66098939"/>
<organism evidence="5 6">
    <name type="scientific">Guyanagaster necrorhizus</name>
    <dbReference type="NCBI Taxonomy" id="856835"/>
    <lineage>
        <taxon>Eukaryota</taxon>
        <taxon>Fungi</taxon>
        <taxon>Dikarya</taxon>
        <taxon>Basidiomycota</taxon>
        <taxon>Agaricomycotina</taxon>
        <taxon>Agaricomycetes</taxon>
        <taxon>Agaricomycetidae</taxon>
        <taxon>Agaricales</taxon>
        <taxon>Marasmiineae</taxon>
        <taxon>Physalacriaceae</taxon>
        <taxon>Guyanagaster</taxon>
    </lineage>
</organism>
<feature type="domain" description="Glucose-methanol-choline oxidoreductase N-terminal" evidence="4">
    <location>
        <begin position="251"/>
        <end position="265"/>
    </location>
</feature>
<dbReference type="InterPro" id="IPR036188">
    <property type="entry name" value="FAD/NAD-bd_sf"/>
</dbReference>
<evidence type="ECO:0000259" key="4">
    <source>
        <dbReference type="PROSITE" id="PS00624"/>
    </source>
</evidence>
<sequence>MSPSTQPHEEYDIIFAGGGTSACVTAGRLAAADPSLKILILEAGPHVRGLENHLQPARYFHNLVSSNEVFTFHVGNPSKSLSGRSPIVTSAKCVGGGSNVNFVIQTSSKVETYQCGSDPTHGTSGPIAVSVKNVVGGFGEQYLDVAAQYDKDRDFTDDPNNFGPCNQYGPWPKYIDSMSGIRSDTACHFIYNQENNVNLKVLDRQRVIRVIFDDKRAIGVEYVDKAESAAKVTGEGVRQAFASRLVVLSAGTFGSPAILERSGIGGTEILQRNDISQIVDLPGVGENYNDHNLLFIPYYADELSDTLDMMTQQLLHQWRKDGTGLMATNGIDAGIKHRPNEKDLKILGPTFTKRWTDFFSNAPDKPVMWIGPIAGYVALDPPRQPGRKYFSMIYYTEYPASLGRVHIQGGLNPYVPLDLETGFLDDPADLAVLRWAYKHSREFAQRMGAYRGDVAAGHPKFPEGSQAATELQAQGPVAISAPDISYTEEDDVVIDDYHRLKVATAWHSLGTCAMKPLSQGGVVDSRLNVYGVQNLKVADMSIAPSNVGANTYNSALIIGEKAAVIIAEELGIKGI</sequence>
<dbReference type="OrthoDB" id="269227at2759"/>
<evidence type="ECO:0000313" key="5">
    <source>
        <dbReference type="EMBL" id="KAG7451296.1"/>
    </source>
</evidence>
<dbReference type="Pfam" id="PF00732">
    <property type="entry name" value="GMC_oxred_N"/>
    <property type="match status" value="1"/>
</dbReference>
<proteinExistence type="inferred from homology"/>
<dbReference type="InterPro" id="IPR007867">
    <property type="entry name" value="GMC_OxRtase_C"/>
</dbReference>
<accession>A0A9P8AXJ5</accession>
<dbReference type="InterPro" id="IPR000172">
    <property type="entry name" value="GMC_OxRdtase_N"/>
</dbReference>
<dbReference type="Gene3D" id="3.30.560.10">
    <property type="entry name" value="Glucose Oxidase, domain 3"/>
    <property type="match status" value="1"/>
</dbReference>
<feature type="binding site" evidence="3">
    <location>
        <begin position="20"/>
        <end position="21"/>
    </location>
    <ligand>
        <name>FAD</name>
        <dbReference type="ChEBI" id="CHEBI:57692"/>
    </ligand>
</feature>
<dbReference type="Proteomes" id="UP000812287">
    <property type="component" value="Unassembled WGS sequence"/>
</dbReference>
<comment type="caution">
    <text evidence="5">The sequence shown here is derived from an EMBL/GenBank/DDBJ whole genome shotgun (WGS) entry which is preliminary data.</text>
</comment>
<dbReference type="Gene3D" id="3.50.50.60">
    <property type="entry name" value="FAD/NAD(P)-binding domain"/>
    <property type="match status" value="2"/>
</dbReference>
<evidence type="ECO:0000256" key="1">
    <source>
        <dbReference type="ARBA" id="ARBA00001974"/>
    </source>
</evidence>
<protein>
    <submittedName>
        <fullName evidence="5">Alcohol oxidase-like protein</fullName>
    </submittedName>
</protein>
<reference evidence="5" key="1">
    <citation type="submission" date="2020-11" db="EMBL/GenBank/DDBJ databases">
        <title>Adaptations for nitrogen fixation in a non-lichenized fungal sporocarp promotes dispersal by wood-feeding termites.</title>
        <authorList>
            <consortium name="DOE Joint Genome Institute"/>
            <person name="Koch R.A."/>
            <person name="Yoon G."/>
            <person name="Arayal U."/>
            <person name="Lail K."/>
            <person name="Amirebrahimi M."/>
            <person name="Labutti K."/>
            <person name="Lipzen A."/>
            <person name="Riley R."/>
            <person name="Barry K."/>
            <person name="Henrissat B."/>
            <person name="Grigoriev I.V."/>
            <person name="Herr J.R."/>
            <person name="Aime M.C."/>
        </authorList>
    </citation>
    <scope>NUCLEOTIDE SEQUENCE</scope>
    <source>
        <strain evidence="5">MCA 3950</strain>
    </source>
</reference>
<dbReference type="SUPFAM" id="SSF51905">
    <property type="entry name" value="FAD/NAD(P)-binding domain"/>
    <property type="match status" value="1"/>
</dbReference>
<dbReference type="InterPro" id="IPR012132">
    <property type="entry name" value="GMC_OxRdtase"/>
</dbReference>
<comment type="similarity">
    <text evidence="2">Belongs to the GMC oxidoreductase family.</text>
</comment>
<dbReference type="GO" id="GO:0050660">
    <property type="term" value="F:flavin adenine dinucleotide binding"/>
    <property type="evidence" value="ECO:0007669"/>
    <property type="project" value="InterPro"/>
</dbReference>